<dbReference type="InterPro" id="IPR002126">
    <property type="entry name" value="Cadherin-like_dom"/>
</dbReference>
<evidence type="ECO:0000256" key="7">
    <source>
        <dbReference type="ARBA" id="ARBA00022889"/>
    </source>
</evidence>
<dbReference type="InterPro" id="IPR020894">
    <property type="entry name" value="Cadherin_CS"/>
</dbReference>
<reference evidence="13" key="1">
    <citation type="submission" date="2025-08" db="UniProtKB">
        <authorList>
            <consortium name="Ensembl"/>
        </authorList>
    </citation>
    <scope>IDENTIFICATION</scope>
</reference>
<evidence type="ECO:0000259" key="12">
    <source>
        <dbReference type="PROSITE" id="PS50268"/>
    </source>
</evidence>
<keyword evidence="10" id="KW-0325">Glycoprotein</keyword>
<dbReference type="CDD" id="cd11304">
    <property type="entry name" value="Cadherin_repeat"/>
    <property type="match status" value="3"/>
</dbReference>
<dbReference type="GO" id="GO:0005509">
    <property type="term" value="F:calcium ion binding"/>
    <property type="evidence" value="ECO:0007669"/>
    <property type="project" value="UniProtKB-UniRule"/>
</dbReference>
<evidence type="ECO:0000256" key="3">
    <source>
        <dbReference type="ARBA" id="ARBA00022692"/>
    </source>
</evidence>
<keyword evidence="3" id="KW-0812">Transmembrane</keyword>
<dbReference type="GO" id="GO:0005886">
    <property type="term" value="C:plasma membrane"/>
    <property type="evidence" value="ECO:0007669"/>
    <property type="project" value="UniProtKB-SubCell"/>
</dbReference>
<evidence type="ECO:0000256" key="9">
    <source>
        <dbReference type="ARBA" id="ARBA00023136"/>
    </source>
</evidence>
<keyword evidence="5" id="KW-0677">Repeat</keyword>
<evidence type="ECO:0000256" key="5">
    <source>
        <dbReference type="ARBA" id="ARBA00022737"/>
    </source>
</evidence>
<evidence type="ECO:0000313" key="14">
    <source>
        <dbReference type="Proteomes" id="UP000694557"/>
    </source>
</evidence>
<protein>
    <recommendedName>
        <fullName evidence="12">Cadherin domain-containing protein</fullName>
    </recommendedName>
</protein>
<dbReference type="PRINTS" id="PR00205">
    <property type="entry name" value="CADHERIN"/>
</dbReference>
<dbReference type="InterPro" id="IPR050174">
    <property type="entry name" value="Protocadherin/Cadherin-CA"/>
</dbReference>
<dbReference type="InterPro" id="IPR015919">
    <property type="entry name" value="Cadherin-like_sf"/>
</dbReference>
<evidence type="ECO:0000256" key="6">
    <source>
        <dbReference type="ARBA" id="ARBA00022837"/>
    </source>
</evidence>
<organism evidence="13 14">
    <name type="scientific">Oncorhynchus kisutch</name>
    <name type="common">Coho salmon</name>
    <name type="synonym">Salmo kisutch</name>
    <dbReference type="NCBI Taxonomy" id="8019"/>
    <lineage>
        <taxon>Eukaryota</taxon>
        <taxon>Metazoa</taxon>
        <taxon>Chordata</taxon>
        <taxon>Craniata</taxon>
        <taxon>Vertebrata</taxon>
        <taxon>Euteleostomi</taxon>
        <taxon>Actinopterygii</taxon>
        <taxon>Neopterygii</taxon>
        <taxon>Teleostei</taxon>
        <taxon>Protacanthopterygii</taxon>
        <taxon>Salmoniformes</taxon>
        <taxon>Salmonidae</taxon>
        <taxon>Salmoninae</taxon>
        <taxon>Oncorhynchus</taxon>
    </lineage>
</organism>
<keyword evidence="14" id="KW-1185">Reference proteome</keyword>
<feature type="domain" description="Cadherin" evidence="12">
    <location>
        <begin position="14"/>
        <end position="100"/>
    </location>
</feature>
<dbReference type="Pfam" id="PF00028">
    <property type="entry name" value="Cadherin"/>
    <property type="match status" value="2"/>
</dbReference>
<reference evidence="13" key="2">
    <citation type="submission" date="2025-09" db="UniProtKB">
        <authorList>
            <consortium name="Ensembl"/>
        </authorList>
    </citation>
    <scope>IDENTIFICATION</scope>
</reference>
<dbReference type="GeneTree" id="ENSGT00940000163777"/>
<keyword evidence="8" id="KW-1133">Transmembrane helix</keyword>
<dbReference type="GO" id="GO:0009653">
    <property type="term" value="P:anatomical structure morphogenesis"/>
    <property type="evidence" value="ECO:0007669"/>
    <property type="project" value="UniProtKB-ARBA"/>
</dbReference>
<keyword evidence="6 11" id="KW-0106">Calcium</keyword>
<keyword evidence="7" id="KW-0130">Cell adhesion</keyword>
<dbReference type="GO" id="GO:0007156">
    <property type="term" value="P:homophilic cell adhesion via plasma membrane adhesion molecules"/>
    <property type="evidence" value="ECO:0007669"/>
    <property type="project" value="InterPro"/>
</dbReference>
<accession>A0A8C7IU40</accession>
<dbReference type="Proteomes" id="UP000694557">
    <property type="component" value="Unassembled WGS sequence"/>
</dbReference>
<evidence type="ECO:0000256" key="2">
    <source>
        <dbReference type="ARBA" id="ARBA00022475"/>
    </source>
</evidence>
<dbReference type="Gene3D" id="2.60.40.60">
    <property type="entry name" value="Cadherins"/>
    <property type="match status" value="3"/>
</dbReference>
<evidence type="ECO:0000256" key="4">
    <source>
        <dbReference type="ARBA" id="ARBA00022729"/>
    </source>
</evidence>
<feature type="domain" description="Cadherin" evidence="12">
    <location>
        <begin position="101"/>
        <end position="208"/>
    </location>
</feature>
<dbReference type="SMART" id="SM00112">
    <property type="entry name" value="CA"/>
    <property type="match status" value="2"/>
</dbReference>
<dbReference type="Ensembl" id="ENSOKIT00005082998.1">
    <property type="protein sequence ID" value="ENSOKIP00005077856.1"/>
    <property type="gene ID" value="ENSOKIG00005033708.1"/>
</dbReference>
<evidence type="ECO:0000313" key="13">
    <source>
        <dbReference type="Ensembl" id="ENSOKIP00005077856.1"/>
    </source>
</evidence>
<dbReference type="PROSITE" id="PS50268">
    <property type="entry name" value="CADHERIN_2"/>
    <property type="match status" value="2"/>
</dbReference>
<dbReference type="FunFam" id="2.60.40.60:FF:000002">
    <property type="entry name" value="Protocadherin alpha 2"/>
    <property type="match status" value="1"/>
</dbReference>
<keyword evidence="9" id="KW-0472">Membrane</keyword>
<keyword evidence="2" id="KW-1003">Cell membrane</keyword>
<proteinExistence type="predicted"/>
<dbReference type="PANTHER" id="PTHR24028:SF304">
    <property type="entry name" value="PROTOCADHERIN-10"/>
    <property type="match status" value="1"/>
</dbReference>
<dbReference type="SUPFAM" id="SSF49313">
    <property type="entry name" value="Cadherin-like"/>
    <property type="match status" value="3"/>
</dbReference>
<evidence type="ECO:0000256" key="1">
    <source>
        <dbReference type="ARBA" id="ARBA00004251"/>
    </source>
</evidence>
<name>A0A8C7IU40_ONCKI</name>
<evidence type="ECO:0000256" key="11">
    <source>
        <dbReference type="PROSITE-ProRule" id="PRU00043"/>
    </source>
</evidence>
<dbReference type="PANTHER" id="PTHR24028">
    <property type="entry name" value="CADHERIN-87A"/>
    <property type="match status" value="1"/>
</dbReference>
<keyword evidence="4" id="KW-0732">Signal</keyword>
<evidence type="ECO:0000256" key="10">
    <source>
        <dbReference type="ARBA" id="ARBA00023180"/>
    </source>
</evidence>
<dbReference type="AlphaFoldDB" id="A0A8C7IU40"/>
<dbReference type="FunFam" id="2.60.40.60:FF:000007">
    <property type="entry name" value="Protocadherin alpha 2"/>
    <property type="match status" value="1"/>
</dbReference>
<evidence type="ECO:0000256" key="8">
    <source>
        <dbReference type="ARBA" id="ARBA00022989"/>
    </source>
</evidence>
<sequence length="300" mass="32772">TLGWGELQGSTSKSAQDLDVGSNSLRSYLLSVNEHFVLDIQTRSDGSKFAELVLESPLDREQQNTHQVVLTAVDGGSPERSGTAQINITVLDANDNAPVFDQSFYRVRLVENAPKGTVVIKLNASDLDEGPNADITYSFSGHAPIKVRELFSVDSRTGEIRVKGVVDYEKARMHEIYVQAKDKGPSAVAVHCKVLVNILDVNDNLPEVILTSVSTPVQEDAPPGTVIAVISVMDKDSGENGNVDCEIPHHSSEDYFALPVVFEHRQSIAVCFVDINRNTYLLLICPAAFHSTGVWLRLLT</sequence>
<dbReference type="PROSITE" id="PS00232">
    <property type="entry name" value="CADHERIN_1"/>
    <property type="match status" value="2"/>
</dbReference>
<comment type="subcellular location">
    <subcellularLocation>
        <location evidence="1">Cell membrane</location>
        <topology evidence="1">Single-pass type I membrane protein</topology>
    </subcellularLocation>
</comment>